<comment type="caution">
    <text evidence="4">The sequence shown here is derived from an EMBL/GenBank/DDBJ whole genome shotgun (WGS) entry which is preliminary data.</text>
</comment>
<feature type="signal peptide" evidence="2">
    <location>
        <begin position="1"/>
        <end position="20"/>
    </location>
</feature>
<keyword evidence="2" id="KW-0732">Signal</keyword>
<protein>
    <recommendedName>
        <fullName evidence="3">SXP/RAL-2 family protein Ani s 5-like cation-binding domain-containing protein</fullName>
    </recommendedName>
</protein>
<sequence>MIRQCAIALIALVALNAVTAQQQRGQQGQDPPFLQGASDSVKSSFRTLFQNSESMTEKQMDDKVNAWVGQQSQSIQSAYKQFKQQMDQMKAQAKQQHQQAVQGLSAAAKKADQDLTQITDNTSLTMADKNKQIGAYLQNLQRTNPSAAQEIQRVMQMGGPPQ</sequence>
<evidence type="ECO:0000256" key="1">
    <source>
        <dbReference type="SAM" id="Coils"/>
    </source>
</evidence>
<name>A0AA36D8M6_9BILA</name>
<feature type="coiled-coil region" evidence="1">
    <location>
        <begin position="72"/>
        <end position="114"/>
    </location>
</feature>
<accession>A0AA36D8M6</accession>
<dbReference type="AlphaFoldDB" id="A0AA36D8M6"/>
<dbReference type="Pfam" id="PF02520">
    <property type="entry name" value="ANIS5_cation-bd"/>
    <property type="match status" value="1"/>
</dbReference>
<dbReference type="InterPro" id="IPR052823">
    <property type="entry name" value="SXP/RAL-2_related"/>
</dbReference>
<evidence type="ECO:0000313" key="4">
    <source>
        <dbReference type="EMBL" id="CAJ0581814.1"/>
    </source>
</evidence>
<feature type="non-terminal residue" evidence="4">
    <location>
        <position position="162"/>
    </location>
</feature>
<keyword evidence="1" id="KW-0175">Coiled coil</keyword>
<organism evidence="4 5">
    <name type="scientific">Mesorhabditis spiculigera</name>
    <dbReference type="NCBI Taxonomy" id="96644"/>
    <lineage>
        <taxon>Eukaryota</taxon>
        <taxon>Metazoa</taxon>
        <taxon>Ecdysozoa</taxon>
        <taxon>Nematoda</taxon>
        <taxon>Chromadorea</taxon>
        <taxon>Rhabditida</taxon>
        <taxon>Rhabditina</taxon>
        <taxon>Rhabditomorpha</taxon>
        <taxon>Rhabditoidea</taxon>
        <taxon>Rhabditidae</taxon>
        <taxon>Mesorhabditinae</taxon>
        <taxon>Mesorhabditis</taxon>
    </lineage>
</organism>
<dbReference type="EMBL" id="CATQJA010002663">
    <property type="protein sequence ID" value="CAJ0581814.1"/>
    <property type="molecule type" value="Genomic_DNA"/>
</dbReference>
<dbReference type="PANTHER" id="PTHR21593:SF36">
    <property type="entry name" value="DUF148 DOMAIN-CONTAINING PROTEIN-RELATED"/>
    <property type="match status" value="1"/>
</dbReference>
<feature type="chain" id="PRO_5041293226" description="SXP/RAL-2 family protein Ani s 5-like cation-binding domain-containing protein" evidence="2">
    <location>
        <begin position="21"/>
        <end position="162"/>
    </location>
</feature>
<feature type="domain" description="SXP/RAL-2 family protein Ani s 5-like cation-binding" evidence="3">
    <location>
        <begin position="41"/>
        <end position="142"/>
    </location>
</feature>
<proteinExistence type="predicted"/>
<reference evidence="4" key="1">
    <citation type="submission" date="2023-06" db="EMBL/GenBank/DDBJ databases">
        <authorList>
            <person name="Delattre M."/>
        </authorList>
    </citation>
    <scope>NUCLEOTIDE SEQUENCE</scope>
    <source>
        <strain evidence="4">AF72</strain>
    </source>
</reference>
<evidence type="ECO:0000256" key="2">
    <source>
        <dbReference type="SAM" id="SignalP"/>
    </source>
</evidence>
<dbReference type="PANTHER" id="PTHR21593">
    <property type="entry name" value="PRION-LIKE- Q/N-RICH -DOMAIN-BEARING PROTEIN PROTEIN"/>
    <property type="match status" value="1"/>
</dbReference>
<dbReference type="InterPro" id="IPR003677">
    <property type="entry name" value="ANIS5_cation-bd"/>
</dbReference>
<evidence type="ECO:0000313" key="5">
    <source>
        <dbReference type="Proteomes" id="UP001177023"/>
    </source>
</evidence>
<dbReference type="Proteomes" id="UP001177023">
    <property type="component" value="Unassembled WGS sequence"/>
</dbReference>
<gene>
    <name evidence="4" type="ORF">MSPICULIGERA_LOCUS19968</name>
</gene>
<keyword evidence="5" id="KW-1185">Reference proteome</keyword>
<evidence type="ECO:0000259" key="3">
    <source>
        <dbReference type="Pfam" id="PF02520"/>
    </source>
</evidence>